<dbReference type="PROSITE" id="PS50850">
    <property type="entry name" value="MFS"/>
    <property type="match status" value="1"/>
</dbReference>
<reference evidence="9 10" key="1">
    <citation type="submission" date="2017-07" db="EMBL/GenBank/DDBJ databases">
        <title>Draft whole genome sequences of clinical Proprionibacteriaceae strains.</title>
        <authorList>
            <person name="Bernier A.-M."/>
            <person name="Bernard K."/>
            <person name="Domingo M.-C."/>
        </authorList>
    </citation>
    <scope>NUCLEOTIDE SEQUENCE [LARGE SCALE GENOMIC DNA]</scope>
    <source>
        <strain evidence="8 9">NML 150081</strain>
        <strain evidence="7 10">NML 160184</strain>
    </source>
</reference>
<feature type="transmembrane region" description="Helical" evidence="5">
    <location>
        <begin position="310"/>
        <end position="330"/>
    </location>
</feature>
<evidence type="ECO:0000256" key="2">
    <source>
        <dbReference type="ARBA" id="ARBA00022692"/>
    </source>
</evidence>
<feature type="transmembrane region" description="Helical" evidence="5">
    <location>
        <begin position="21"/>
        <end position="47"/>
    </location>
</feature>
<feature type="transmembrane region" description="Helical" evidence="5">
    <location>
        <begin position="147"/>
        <end position="170"/>
    </location>
</feature>
<dbReference type="PANTHER" id="PTHR23501:SF154">
    <property type="entry name" value="MULTIDRUG-EFFLUX TRANSPORTER RV1634-RELATED"/>
    <property type="match status" value="1"/>
</dbReference>
<dbReference type="EMBL" id="NMVJ01000001">
    <property type="protein sequence ID" value="OYN92154.1"/>
    <property type="molecule type" value="Genomic_DNA"/>
</dbReference>
<accession>A0A255EI91</accession>
<dbReference type="GO" id="GO:0005886">
    <property type="term" value="C:plasma membrane"/>
    <property type="evidence" value="ECO:0007669"/>
    <property type="project" value="UniProtKB-SubCell"/>
</dbReference>
<dbReference type="Proteomes" id="UP000216300">
    <property type="component" value="Unassembled WGS sequence"/>
</dbReference>
<comment type="subcellular location">
    <subcellularLocation>
        <location evidence="1">Cell membrane</location>
        <topology evidence="1">Multi-pass membrane protein</topology>
    </subcellularLocation>
</comment>
<keyword evidence="4 5" id="KW-0472">Membrane</keyword>
<feature type="transmembrane region" description="Helical" evidence="5">
    <location>
        <begin position="368"/>
        <end position="388"/>
    </location>
</feature>
<sequence length="465" mass="47800">MSPSPAAPAEDGIVGTRGLGGIGALGIGLFTAILAVAFESIAVNTVMPVAAADLGGTTAYTWAFTLVMIGQLGATVLGGRWCDRAGPVPALAVGVTIFTIGLIAAGAAPSWPALLAARFGQGLGAGFQTSGIFVLVARAWPPHRHPLMMSVISTGWVMPAFFGPPVAAWLTRELSWHWVFWSVLVLVALALGLSSMPLLRAGRQLGRPESDPDVRPVPLWTAAVLPVGLVATQFAGQQLRWQSVPLALVGLTMVVLASRQFLPRTPQGRPNVGSPIVAVFMTRLLVAGAFMASDSLIPLMLQNGRGVSPLWSGLVLTFGSVGWTAASYAQTALATRVARNRMIMVGAALVLVGLSFTTIVGATSLPPLLAILGAAVCGSGMGLAMPGLNISSMRLSRPAELGRNQSGLLVHEGIGVSVTGAAAGTVLAALLPLLAGQQTYALVLACVLVPAVLGVWSASRVPRTD</sequence>
<dbReference type="InterPro" id="IPR011701">
    <property type="entry name" value="MFS"/>
</dbReference>
<feature type="transmembrane region" description="Helical" evidence="5">
    <location>
        <begin position="59"/>
        <end position="78"/>
    </location>
</feature>
<feature type="transmembrane region" description="Helical" evidence="5">
    <location>
        <begin position="440"/>
        <end position="459"/>
    </location>
</feature>
<name>A0A255EKZ1_9ACTN</name>
<feature type="transmembrane region" description="Helical" evidence="5">
    <location>
        <begin position="217"/>
        <end position="235"/>
    </location>
</feature>
<dbReference type="Pfam" id="PF07690">
    <property type="entry name" value="MFS_1"/>
    <property type="match status" value="1"/>
</dbReference>
<dbReference type="OrthoDB" id="9778875at2"/>
<proteinExistence type="predicted"/>
<comment type="caution">
    <text evidence="8">The sequence shown here is derived from an EMBL/GenBank/DDBJ whole genome shotgun (WGS) entry which is preliminary data.</text>
</comment>
<evidence type="ECO:0000256" key="5">
    <source>
        <dbReference type="SAM" id="Phobius"/>
    </source>
</evidence>
<feature type="domain" description="Major facilitator superfamily (MFS) profile" evidence="6">
    <location>
        <begin position="25"/>
        <end position="465"/>
    </location>
</feature>
<feature type="transmembrane region" description="Helical" evidence="5">
    <location>
        <begin position="270"/>
        <end position="290"/>
    </location>
</feature>
<dbReference type="GO" id="GO:0022857">
    <property type="term" value="F:transmembrane transporter activity"/>
    <property type="evidence" value="ECO:0007669"/>
    <property type="project" value="InterPro"/>
</dbReference>
<evidence type="ECO:0000313" key="8">
    <source>
        <dbReference type="EMBL" id="OYN92154.1"/>
    </source>
</evidence>
<evidence type="ECO:0000256" key="4">
    <source>
        <dbReference type="ARBA" id="ARBA00023136"/>
    </source>
</evidence>
<organism evidence="8 9">
    <name type="scientific">Parenemella sanctibonifatiensis</name>
    <dbReference type="NCBI Taxonomy" id="2016505"/>
    <lineage>
        <taxon>Bacteria</taxon>
        <taxon>Bacillati</taxon>
        <taxon>Actinomycetota</taxon>
        <taxon>Actinomycetes</taxon>
        <taxon>Propionibacteriales</taxon>
        <taxon>Propionibacteriaceae</taxon>
        <taxon>Parenemella</taxon>
    </lineage>
</organism>
<evidence type="ECO:0000313" key="9">
    <source>
        <dbReference type="Proteomes" id="UP000216300"/>
    </source>
</evidence>
<dbReference type="PANTHER" id="PTHR23501">
    <property type="entry name" value="MAJOR FACILITATOR SUPERFAMILY"/>
    <property type="match status" value="1"/>
</dbReference>
<evidence type="ECO:0000313" key="10">
    <source>
        <dbReference type="Proteomes" id="UP000216533"/>
    </source>
</evidence>
<dbReference type="InterPro" id="IPR020846">
    <property type="entry name" value="MFS_dom"/>
</dbReference>
<feature type="transmembrane region" description="Helical" evidence="5">
    <location>
        <begin position="241"/>
        <end position="258"/>
    </location>
</feature>
<dbReference type="Gene3D" id="1.20.1250.20">
    <property type="entry name" value="MFS general substrate transporter like domains"/>
    <property type="match status" value="1"/>
</dbReference>
<gene>
    <name evidence="8" type="ORF">CGZ91_01195</name>
    <name evidence="7" type="ORF">CGZ92_06230</name>
</gene>
<dbReference type="Gene3D" id="1.20.1720.10">
    <property type="entry name" value="Multidrug resistance protein D"/>
    <property type="match status" value="1"/>
</dbReference>
<dbReference type="Proteomes" id="UP000216533">
    <property type="component" value="Unassembled WGS sequence"/>
</dbReference>
<protein>
    <recommendedName>
        <fullName evidence="6">Major facilitator superfamily (MFS) profile domain-containing protein</fullName>
    </recommendedName>
</protein>
<accession>A0A255EKZ1</accession>
<feature type="transmembrane region" description="Helical" evidence="5">
    <location>
        <begin position="342"/>
        <end position="362"/>
    </location>
</feature>
<dbReference type="EMBL" id="NMVI01000015">
    <property type="protein sequence ID" value="OYN87853.1"/>
    <property type="molecule type" value="Genomic_DNA"/>
</dbReference>
<evidence type="ECO:0000256" key="1">
    <source>
        <dbReference type="ARBA" id="ARBA00004651"/>
    </source>
</evidence>
<dbReference type="RefSeq" id="WP_094450518.1">
    <property type="nucleotide sequence ID" value="NZ_NMVI01000015.1"/>
</dbReference>
<keyword evidence="9" id="KW-1185">Reference proteome</keyword>
<feature type="transmembrane region" description="Helical" evidence="5">
    <location>
        <begin position="176"/>
        <end position="196"/>
    </location>
</feature>
<feature type="transmembrane region" description="Helical" evidence="5">
    <location>
        <begin position="123"/>
        <end position="140"/>
    </location>
</feature>
<keyword evidence="2 5" id="KW-0812">Transmembrane</keyword>
<dbReference type="InterPro" id="IPR036259">
    <property type="entry name" value="MFS_trans_sf"/>
</dbReference>
<keyword evidence="3 5" id="KW-1133">Transmembrane helix</keyword>
<dbReference type="SUPFAM" id="SSF103473">
    <property type="entry name" value="MFS general substrate transporter"/>
    <property type="match status" value="2"/>
</dbReference>
<feature type="transmembrane region" description="Helical" evidence="5">
    <location>
        <begin position="409"/>
        <end position="434"/>
    </location>
</feature>
<evidence type="ECO:0000256" key="3">
    <source>
        <dbReference type="ARBA" id="ARBA00022989"/>
    </source>
</evidence>
<dbReference type="AlphaFoldDB" id="A0A255EKZ1"/>
<evidence type="ECO:0000313" key="7">
    <source>
        <dbReference type="EMBL" id="OYN87853.1"/>
    </source>
</evidence>
<feature type="transmembrane region" description="Helical" evidence="5">
    <location>
        <begin position="90"/>
        <end position="111"/>
    </location>
</feature>
<evidence type="ECO:0000259" key="6">
    <source>
        <dbReference type="PROSITE" id="PS50850"/>
    </source>
</evidence>